<organism evidence="1 2">
    <name type="scientific">Puccinia striiformis</name>
    <dbReference type="NCBI Taxonomy" id="27350"/>
    <lineage>
        <taxon>Eukaryota</taxon>
        <taxon>Fungi</taxon>
        <taxon>Dikarya</taxon>
        <taxon>Basidiomycota</taxon>
        <taxon>Pucciniomycotina</taxon>
        <taxon>Pucciniomycetes</taxon>
        <taxon>Pucciniales</taxon>
        <taxon>Pucciniaceae</taxon>
        <taxon>Puccinia</taxon>
    </lineage>
</organism>
<dbReference type="VEuPathDB" id="FungiDB:PSTT_12425"/>
<accession>A0A2S4UW77</accession>
<evidence type="ECO:0000313" key="2">
    <source>
        <dbReference type="Proteomes" id="UP000239156"/>
    </source>
</evidence>
<dbReference type="AlphaFoldDB" id="A0A2S4UW77"/>
<comment type="caution">
    <text evidence="1">The sequence shown here is derived from an EMBL/GenBank/DDBJ whole genome shotgun (WGS) entry which is preliminary data.</text>
</comment>
<dbReference type="EMBL" id="PKSL01000157">
    <property type="protein sequence ID" value="POW01544.1"/>
    <property type="molecule type" value="Genomic_DNA"/>
</dbReference>
<sequence>RPSPLQSSWYVAGATVFNLPHLLMRENIREVKLTRPLRSFRKHAQANSNDMAIHIYLVVVWGLIITCTAMDELTNSARDPRWNGYNRYISNTITYKGHSICNAGTPTGQTPWEVAGMIYSFPLGAVPSLPLRCRLLGVGAKLIFDLLMVWLERMQCLPGFHRMSNLEEQLHQSSDLHDQSLDSPKALDLLNACGKCSPSDHTSPNTENILVPAMFACRPLNIDREPVQSGEARNLLSPSHSLRTRQEIGETSASQVEFPLPKKMRIDMPLPIRQFLPQPVTDCNNPPTRQGTVTAIGTIPKTVDYTVLRLEFSYEVLATQNSEDRNSLVEDQVIIDKIKDFSQMEDFIIKKSRFNDAFTMFAECLGTFKEQSALDLKYKYPGRSPREVYLFTCFNECWKNSAGWFTYWRITQDIMSSINPRKSVQVERLLLLYLSYVNMIDKTIPRPADEGLDALEHDSKLFETAIDIFRRITNPAHGDTELTIIEDDFKPRSRQAPLRDMSASYKTLLWRWLKVWILNSGRDYLRINFFYNHYSNQAFLSFFNKLFCLSIKGNNRRLLESSAAIIHVSS</sequence>
<reference evidence="1" key="1">
    <citation type="submission" date="2017-12" db="EMBL/GenBank/DDBJ databases">
        <title>Gene loss provides genomic basis for host adaptation in cereal stripe rust fungi.</title>
        <authorList>
            <person name="Xia C."/>
        </authorList>
    </citation>
    <scope>NUCLEOTIDE SEQUENCE [LARGE SCALE GENOMIC DNA]</scope>
    <source>
        <strain evidence="1">93-210</strain>
    </source>
</reference>
<protein>
    <submittedName>
        <fullName evidence="1">Uncharacterized protein</fullName>
    </submittedName>
</protein>
<proteinExistence type="predicted"/>
<name>A0A2S4UW77_9BASI</name>
<feature type="non-terminal residue" evidence="1">
    <location>
        <position position="1"/>
    </location>
</feature>
<dbReference type="Proteomes" id="UP000239156">
    <property type="component" value="Unassembled WGS sequence"/>
</dbReference>
<keyword evidence="2" id="KW-1185">Reference proteome</keyword>
<evidence type="ECO:0000313" key="1">
    <source>
        <dbReference type="EMBL" id="POW01544.1"/>
    </source>
</evidence>
<dbReference type="VEuPathDB" id="FungiDB:PSHT_09487"/>
<gene>
    <name evidence="1" type="ORF">PSTT_12425</name>
</gene>